<feature type="transmembrane region" description="Helical" evidence="1">
    <location>
        <begin position="36"/>
        <end position="57"/>
    </location>
</feature>
<protein>
    <recommendedName>
        <fullName evidence="4">DUF3329 domain-containing protein</fullName>
    </recommendedName>
</protein>
<gene>
    <name evidence="2" type="ORF">GCM10011499_32170</name>
</gene>
<keyword evidence="1" id="KW-0472">Membrane</keyword>
<evidence type="ECO:0008006" key="4">
    <source>
        <dbReference type="Google" id="ProtNLM"/>
    </source>
</evidence>
<dbReference type="AlphaFoldDB" id="A0A916W1T0"/>
<sequence length="73" mass="8325">MSNDINHPWLQPLWRRVLIVAICAAIALWDISRGDFGWALIFGGMAAYGIYIFFIAWNKNETAEKPDEDADPK</sequence>
<dbReference type="RefSeq" id="WP_127071921.1">
    <property type="nucleotide sequence ID" value="NZ_BMKB01000005.1"/>
</dbReference>
<feature type="transmembrane region" description="Helical" evidence="1">
    <location>
        <begin position="12"/>
        <end position="29"/>
    </location>
</feature>
<accession>A0A916W1T0</accession>
<reference evidence="2 3" key="1">
    <citation type="journal article" date="2014" name="Int. J. Syst. Evol. Microbiol.">
        <title>Complete genome sequence of Corynebacterium casei LMG S-19264T (=DSM 44701T), isolated from a smear-ripened cheese.</title>
        <authorList>
            <consortium name="US DOE Joint Genome Institute (JGI-PGF)"/>
            <person name="Walter F."/>
            <person name="Albersmeier A."/>
            <person name="Kalinowski J."/>
            <person name="Ruckert C."/>
        </authorList>
    </citation>
    <scope>NUCLEOTIDE SEQUENCE [LARGE SCALE GENOMIC DNA]</scope>
    <source>
        <strain evidence="2 3">CGMCC 1.15896</strain>
    </source>
</reference>
<dbReference type="Proteomes" id="UP000596977">
    <property type="component" value="Unassembled WGS sequence"/>
</dbReference>
<keyword evidence="1" id="KW-0812">Transmembrane</keyword>
<organism evidence="2 3">
    <name type="scientific">Pelagibacterium lentulum</name>
    <dbReference type="NCBI Taxonomy" id="2029865"/>
    <lineage>
        <taxon>Bacteria</taxon>
        <taxon>Pseudomonadati</taxon>
        <taxon>Pseudomonadota</taxon>
        <taxon>Alphaproteobacteria</taxon>
        <taxon>Hyphomicrobiales</taxon>
        <taxon>Devosiaceae</taxon>
        <taxon>Pelagibacterium</taxon>
    </lineage>
</organism>
<evidence type="ECO:0000256" key="1">
    <source>
        <dbReference type="SAM" id="Phobius"/>
    </source>
</evidence>
<keyword evidence="3" id="KW-1185">Reference proteome</keyword>
<dbReference type="EMBL" id="BMKB01000005">
    <property type="protein sequence ID" value="GGA59571.1"/>
    <property type="molecule type" value="Genomic_DNA"/>
</dbReference>
<dbReference type="OrthoDB" id="7362327at2"/>
<keyword evidence="1" id="KW-1133">Transmembrane helix</keyword>
<comment type="caution">
    <text evidence="2">The sequence shown here is derived from an EMBL/GenBank/DDBJ whole genome shotgun (WGS) entry which is preliminary data.</text>
</comment>
<name>A0A916W1T0_9HYPH</name>
<evidence type="ECO:0000313" key="3">
    <source>
        <dbReference type="Proteomes" id="UP000596977"/>
    </source>
</evidence>
<evidence type="ECO:0000313" key="2">
    <source>
        <dbReference type="EMBL" id="GGA59571.1"/>
    </source>
</evidence>
<proteinExistence type="predicted"/>